<dbReference type="RefSeq" id="WP_114810603.1">
    <property type="nucleotide sequence ID" value="NZ_CP139965.1"/>
</dbReference>
<organism evidence="2 3">
    <name type="scientific">Paraburkholderia kururiensis</name>
    <dbReference type="NCBI Taxonomy" id="984307"/>
    <lineage>
        <taxon>Bacteria</taxon>
        <taxon>Pseudomonadati</taxon>
        <taxon>Pseudomonadota</taxon>
        <taxon>Betaproteobacteria</taxon>
        <taxon>Burkholderiales</taxon>
        <taxon>Burkholderiaceae</taxon>
        <taxon>Paraburkholderia</taxon>
    </lineage>
</organism>
<dbReference type="Proteomes" id="UP001325479">
    <property type="component" value="Chromosome"/>
</dbReference>
<proteinExistence type="predicted"/>
<feature type="transmembrane region" description="Helical" evidence="1">
    <location>
        <begin position="93"/>
        <end position="111"/>
    </location>
</feature>
<protein>
    <submittedName>
        <fullName evidence="2">Uncharacterized protein</fullName>
    </submittedName>
</protein>
<reference evidence="2 3" key="1">
    <citation type="submission" date="2023-12" db="EMBL/GenBank/DDBJ databases">
        <title>Genome sequencing and assembly of bacterial species from a model synthetic community.</title>
        <authorList>
            <person name="Hogle S.L."/>
        </authorList>
    </citation>
    <scope>NUCLEOTIDE SEQUENCE [LARGE SCALE GENOMIC DNA]</scope>
    <source>
        <strain evidence="2 3">HAMBI 2494</strain>
    </source>
</reference>
<evidence type="ECO:0000256" key="1">
    <source>
        <dbReference type="SAM" id="Phobius"/>
    </source>
</evidence>
<feature type="transmembrane region" description="Helical" evidence="1">
    <location>
        <begin position="56"/>
        <end position="81"/>
    </location>
</feature>
<dbReference type="EMBL" id="CP139965">
    <property type="protein sequence ID" value="WQD79745.1"/>
    <property type="molecule type" value="Genomic_DNA"/>
</dbReference>
<accession>A0ABZ0WQU7</accession>
<sequence length="115" mass="13238">MQIAHPFHLELRHATIPTYIVSYVFPVLFVLYELYRVGQWIATQGFHFAAFKEMGYEYLLMLTFFAIQLAVQAAFLVWTWLGRHPDLEHRLGNLTLGLVASAAVLAFDYALQVAF</sequence>
<feature type="transmembrane region" description="Helical" evidence="1">
    <location>
        <begin position="16"/>
        <end position="35"/>
    </location>
</feature>
<evidence type="ECO:0000313" key="3">
    <source>
        <dbReference type="Proteomes" id="UP001325479"/>
    </source>
</evidence>
<name>A0ABZ0WQU7_9BURK</name>
<keyword evidence="1" id="KW-0472">Membrane</keyword>
<keyword evidence="3" id="KW-1185">Reference proteome</keyword>
<gene>
    <name evidence="2" type="ORF">U0042_08705</name>
</gene>
<evidence type="ECO:0000313" key="2">
    <source>
        <dbReference type="EMBL" id="WQD79745.1"/>
    </source>
</evidence>
<keyword evidence="1" id="KW-1133">Transmembrane helix</keyword>
<keyword evidence="1" id="KW-0812">Transmembrane</keyword>